<evidence type="ECO:0000313" key="1">
    <source>
        <dbReference type="EMBL" id="GAA2665860.1"/>
    </source>
</evidence>
<dbReference type="EMBL" id="BAAASK010000001">
    <property type="protein sequence ID" value="GAA2665860.1"/>
    <property type="molecule type" value="Genomic_DNA"/>
</dbReference>
<comment type="caution">
    <text evidence="1">The sequence shown here is derived from an EMBL/GenBank/DDBJ whole genome shotgun (WGS) entry which is preliminary data.</text>
</comment>
<proteinExistence type="predicted"/>
<name>A0ABN3S1T5_9ACTN</name>
<evidence type="ECO:0000313" key="2">
    <source>
        <dbReference type="Proteomes" id="UP001499989"/>
    </source>
</evidence>
<reference evidence="1 2" key="1">
    <citation type="journal article" date="2019" name="Int. J. Syst. Evol. Microbiol.">
        <title>The Global Catalogue of Microorganisms (GCM) 10K type strain sequencing project: providing services to taxonomists for standard genome sequencing and annotation.</title>
        <authorList>
            <consortium name="The Broad Institute Genomics Platform"/>
            <consortium name="The Broad Institute Genome Sequencing Center for Infectious Disease"/>
            <person name="Wu L."/>
            <person name="Ma J."/>
        </authorList>
    </citation>
    <scope>NUCLEOTIDE SEQUENCE [LARGE SCALE GENOMIC DNA]</scope>
    <source>
        <strain evidence="1 2">JCM 4531</strain>
    </source>
</reference>
<gene>
    <name evidence="1" type="ORF">GCM10010310_00120</name>
</gene>
<sequence length="64" mass="6739">MDREWGTAWCPAAFRSLTTCEPISPVPPMTAIFMRTPLFLPEPGGSGTTVSVCAEDGALNAPKG</sequence>
<organism evidence="1 2">
    <name type="scientific">Streptomyces violaceolatus</name>
    <dbReference type="NCBI Taxonomy" id="67378"/>
    <lineage>
        <taxon>Bacteria</taxon>
        <taxon>Bacillati</taxon>
        <taxon>Actinomycetota</taxon>
        <taxon>Actinomycetes</taxon>
        <taxon>Kitasatosporales</taxon>
        <taxon>Streptomycetaceae</taxon>
        <taxon>Streptomyces</taxon>
        <taxon>Streptomyces violaceoruber group</taxon>
    </lineage>
</organism>
<protein>
    <submittedName>
        <fullName evidence="1">Uncharacterized protein</fullName>
    </submittedName>
</protein>
<dbReference type="Proteomes" id="UP001499989">
    <property type="component" value="Unassembled WGS sequence"/>
</dbReference>
<keyword evidence="2" id="KW-1185">Reference proteome</keyword>
<accession>A0ABN3S1T5</accession>